<evidence type="ECO:0000313" key="6">
    <source>
        <dbReference type="Proteomes" id="UP000474757"/>
    </source>
</evidence>
<dbReference type="PANTHER" id="PTHR30487:SF0">
    <property type="entry name" value="PREPILIN LEADER PEPTIDASE_N-METHYLTRANSFERASE-RELATED"/>
    <property type="match status" value="1"/>
</dbReference>
<dbReference type="GO" id="GO:0005886">
    <property type="term" value="C:plasma membrane"/>
    <property type="evidence" value="ECO:0007669"/>
    <property type="project" value="TreeGrafter"/>
</dbReference>
<comment type="caution">
    <text evidence="5">The sequence shown here is derived from an EMBL/GenBank/DDBJ whole genome shotgun (WGS) entry which is preliminary data.</text>
</comment>
<keyword evidence="3" id="KW-0472">Membrane</keyword>
<dbReference type="PANTHER" id="PTHR30487">
    <property type="entry name" value="TYPE 4 PREPILIN-LIKE PROTEINS LEADER PEPTIDE-PROCESSING ENZYME"/>
    <property type="match status" value="1"/>
</dbReference>
<dbReference type="EMBL" id="JAAGAB010000001">
    <property type="protein sequence ID" value="NDV00571.1"/>
    <property type="molecule type" value="Genomic_DNA"/>
</dbReference>
<evidence type="ECO:0000256" key="1">
    <source>
        <dbReference type="ARBA" id="ARBA00005801"/>
    </source>
</evidence>
<dbReference type="RefSeq" id="WP_163891015.1">
    <property type="nucleotide sequence ID" value="NZ_JAAFYS010000001.1"/>
</dbReference>
<accession>A0A6B2JH45</accession>
<organism evidence="5 6">
    <name type="scientific">Pseudoroseicyclus tamaricis</name>
    <dbReference type="NCBI Taxonomy" id="2705421"/>
    <lineage>
        <taxon>Bacteria</taxon>
        <taxon>Pseudomonadati</taxon>
        <taxon>Pseudomonadota</taxon>
        <taxon>Alphaproteobacteria</taxon>
        <taxon>Rhodobacterales</taxon>
        <taxon>Paracoccaceae</taxon>
        <taxon>Pseudoroseicyclus</taxon>
    </lineage>
</organism>
<dbReference type="InterPro" id="IPR050882">
    <property type="entry name" value="Prepilin_peptidase/N-MTase"/>
</dbReference>
<feature type="transmembrane region" description="Helical" evidence="3">
    <location>
        <begin position="155"/>
        <end position="175"/>
    </location>
</feature>
<gene>
    <name evidence="5" type="ORF">GZA08_06260</name>
</gene>
<feature type="domain" description="Prepilin type IV endopeptidase peptidase" evidence="4">
    <location>
        <begin position="39"/>
        <end position="144"/>
    </location>
</feature>
<sequence length="176" mass="18314">MIPESGRLWLSAVPTFLGLVLTLWALLSTPTLIVFPTLMLSGLSIWISAVDACNKRIPNLAVIAVACTGLLSGAAQDPLEPISLTAAGIFAYTLFWAIGEVTFRRTGREYLGLGDAKLVGAAGCCVGILGLPSVVLIASLSGIVSYLLVRPDSGLPFGPSLCFGLLAVWTSGPILI</sequence>
<reference evidence="5 6" key="1">
    <citation type="submission" date="2020-02" db="EMBL/GenBank/DDBJ databases">
        <title>Pseudoroseicyclus tamarix, sp. nov., isolated from offshore sediment of a Tamarix chinensis forest.</title>
        <authorList>
            <person name="Gai Y."/>
        </authorList>
    </citation>
    <scope>NUCLEOTIDE SEQUENCE [LARGE SCALE GENOMIC DNA]</scope>
    <source>
        <strain evidence="5 6">CLL3-39</strain>
    </source>
</reference>
<evidence type="ECO:0000256" key="3">
    <source>
        <dbReference type="SAM" id="Phobius"/>
    </source>
</evidence>
<keyword evidence="3" id="KW-0812">Transmembrane</keyword>
<evidence type="ECO:0000259" key="4">
    <source>
        <dbReference type="Pfam" id="PF01478"/>
    </source>
</evidence>
<dbReference type="AlphaFoldDB" id="A0A6B2JH45"/>
<dbReference type="InterPro" id="IPR000045">
    <property type="entry name" value="Prepilin_IV_endopep_pep"/>
</dbReference>
<keyword evidence="3" id="KW-1133">Transmembrane helix</keyword>
<dbReference type="InterPro" id="IPR014032">
    <property type="entry name" value="Peptidase_A24A_bac"/>
</dbReference>
<feature type="transmembrane region" description="Helical" evidence="3">
    <location>
        <begin position="118"/>
        <end position="149"/>
    </location>
</feature>
<dbReference type="Pfam" id="PF01478">
    <property type="entry name" value="Peptidase_A24"/>
    <property type="match status" value="1"/>
</dbReference>
<name>A0A6B2JH45_9RHOB</name>
<feature type="transmembrane region" description="Helical" evidence="3">
    <location>
        <begin position="81"/>
        <end position="98"/>
    </location>
</feature>
<feature type="transmembrane region" description="Helical" evidence="3">
    <location>
        <begin position="7"/>
        <end position="27"/>
    </location>
</feature>
<keyword evidence="6" id="KW-1185">Reference proteome</keyword>
<proteinExistence type="inferred from homology"/>
<comment type="similarity">
    <text evidence="1 2">Belongs to the peptidase A24 family.</text>
</comment>
<protein>
    <submittedName>
        <fullName evidence="5">Prepilin peptidase</fullName>
    </submittedName>
</protein>
<dbReference type="Proteomes" id="UP000474757">
    <property type="component" value="Unassembled WGS sequence"/>
</dbReference>
<dbReference type="Gene3D" id="1.20.120.1220">
    <property type="match status" value="1"/>
</dbReference>
<feature type="transmembrane region" description="Helical" evidence="3">
    <location>
        <begin position="33"/>
        <end position="50"/>
    </location>
</feature>
<evidence type="ECO:0000313" key="5">
    <source>
        <dbReference type="EMBL" id="NDV00571.1"/>
    </source>
</evidence>
<dbReference type="PRINTS" id="PR00864">
    <property type="entry name" value="PREPILNPTASE"/>
</dbReference>
<feature type="transmembrane region" description="Helical" evidence="3">
    <location>
        <begin position="57"/>
        <end position="75"/>
    </location>
</feature>
<evidence type="ECO:0000256" key="2">
    <source>
        <dbReference type="RuleBase" id="RU003793"/>
    </source>
</evidence>
<dbReference type="GO" id="GO:0004190">
    <property type="term" value="F:aspartic-type endopeptidase activity"/>
    <property type="evidence" value="ECO:0007669"/>
    <property type="project" value="InterPro"/>
</dbReference>
<dbReference type="GO" id="GO:0006465">
    <property type="term" value="P:signal peptide processing"/>
    <property type="evidence" value="ECO:0007669"/>
    <property type="project" value="TreeGrafter"/>
</dbReference>